<dbReference type="EMBL" id="BMCS01000001">
    <property type="protein sequence ID" value="GGF11497.1"/>
    <property type="molecule type" value="Genomic_DNA"/>
</dbReference>
<dbReference type="Proteomes" id="UP000632454">
    <property type="component" value="Unassembled WGS sequence"/>
</dbReference>
<protein>
    <recommendedName>
        <fullName evidence="3">IacB</fullName>
    </recommendedName>
</protein>
<name>A0ABQ1U9Z9_9NOCA</name>
<sequence length="133" mass="15059">MRLARTQTHEETLMATEPLRTLFCIGNNQNFFDLPKADIGEVWVAISSMLSAIKNMDGIEVIGTFDDDAHMVGPSDGWPWTCYVLADVADQQTVRDACNLLRTTMIGEYALWKFFKIEARMGRELIIRDDVAV</sequence>
<keyword evidence="2" id="KW-1185">Reference proteome</keyword>
<evidence type="ECO:0000313" key="2">
    <source>
        <dbReference type="Proteomes" id="UP000632454"/>
    </source>
</evidence>
<reference evidence="2" key="1">
    <citation type="journal article" date="2019" name="Int. J. Syst. Evol. Microbiol.">
        <title>The Global Catalogue of Microorganisms (GCM) 10K type strain sequencing project: providing services to taxonomists for standard genome sequencing and annotation.</title>
        <authorList>
            <consortium name="The Broad Institute Genomics Platform"/>
            <consortium name="The Broad Institute Genome Sequencing Center for Infectious Disease"/>
            <person name="Wu L."/>
            <person name="Ma J."/>
        </authorList>
    </citation>
    <scope>NUCLEOTIDE SEQUENCE [LARGE SCALE GENOMIC DNA]</scope>
    <source>
        <strain evidence="2">CCM 7855</strain>
    </source>
</reference>
<evidence type="ECO:0000313" key="1">
    <source>
        <dbReference type="EMBL" id="GGF11497.1"/>
    </source>
</evidence>
<proteinExistence type="predicted"/>
<comment type="caution">
    <text evidence="1">The sequence shown here is derived from an EMBL/GenBank/DDBJ whole genome shotgun (WGS) entry which is preliminary data.</text>
</comment>
<gene>
    <name evidence="1" type="ORF">GCM10007298_04330</name>
</gene>
<organism evidence="1 2">
    <name type="scientific">Williamsia phyllosphaerae</name>
    <dbReference type="NCBI Taxonomy" id="885042"/>
    <lineage>
        <taxon>Bacteria</taxon>
        <taxon>Bacillati</taxon>
        <taxon>Actinomycetota</taxon>
        <taxon>Actinomycetes</taxon>
        <taxon>Mycobacteriales</taxon>
        <taxon>Nocardiaceae</taxon>
        <taxon>Williamsia</taxon>
    </lineage>
</organism>
<evidence type="ECO:0008006" key="3">
    <source>
        <dbReference type="Google" id="ProtNLM"/>
    </source>
</evidence>
<accession>A0ABQ1U9Z9</accession>